<dbReference type="GO" id="GO:0008270">
    <property type="term" value="F:zinc ion binding"/>
    <property type="evidence" value="ECO:0007669"/>
    <property type="project" value="UniProtKB-KW"/>
</dbReference>
<dbReference type="OrthoDB" id="2834938at2759"/>
<keyword evidence="2 4" id="KW-0863">Zinc-finger</keyword>
<evidence type="ECO:0000256" key="1">
    <source>
        <dbReference type="ARBA" id="ARBA00022723"/>
    </source>
</evidence>
<dbReference type="RefSeq" id="XP_001839517.2">
    <property type="nucleotide sequence ID" value="XM_001839465.2"/>
</dbReference>
<protein>
    <recommendedName>
        <fullName evidence="5">MYND-type domain-containing protein</fullName>
    </recommendedName>
</protein>
<dbReference type="InParanoid" id="A8P883"/>
<sequence length="743" mass="84182">MSDWPGRPSKLAPGEKDLVGFSAISKDSILEGCRTGDIDCLKEAVFTWPIERATELLAAIVPHLDLRKLPKRAASDKKSASAQIDTIHRALLSIEALEQITDGPPDFKVSISTQILPHLEEVLDWAFFITHNTSMYCTTTDMARGLIVRTVASLVNILKTDDRLTKEALRTEARGWVMLSFLHLKVPKKTWDDPPEPVFVADDLRGCLLLHLAFVLFSGEEPQQVLHIPRFTRDLIDMLLLRVPLVGASVSGAKLEDLDWSTVASNYWVIVFLLKRIQSALPHIANPMLTTKAFQQLMDTTVKVLDQGILSDQKNRFASAIGTLRQMALRHDRVHDGLLGLIRGGYFQALMIVGRHPTDISARTEYYFQTASTFPLTPLTLNHIWNFVKGEEAARISEAEPNRFTPLWTRFCDEMTSLSASLRVLRVNYGYCDSPQHPHIDNVNHRIRPHFCSSCHTVSYCSRGCQKHDWKARHRDECDDARHLYLGTIPQASRPLSPSLTSPTEHKTNKTWISRSLKRFYFACIEIKFNIYWRSLQSSFTPSQLELIYQIEPWVTFFNTTLSWASIQRFPAKKYPFIFPHLVTKPEFLDRLDSFLEPLGIGGYQDVRVAEGRFTGPKGVAVLVMVRMQLETVDPGEQGSYWVTNGIVRTWDLIGFDDGSGDWPLKPTATGADDDDLLEVYIQLDYNLKPLKPPERPMCKMPMSRSTACSKTCLRFRRPSGTVCTAWTMAFTICLEFATVSVS</sequence>
<comment type="caution">
    <text evidence="6">The sequence shown here is derived from an EMBL/GenBank/DDBJ whole genome shotgun (WGS) entry which is preliminary data.</text>
</comment>
<evidence type="ECO:0000256" key="3">
    <source>
        <dbReference type="ARBA" id="ARBA00022833"/>
    </source>
</evidence>
<accession>A8P883</accession>
<dbReference type="Gene3D" id="6.10.140.2220">
    <property type="match status" value="1"/>
</dbReference>
<name>A8P883_COPC7</name>
<feature type="domain" description="MYND-type" evidence="5">
    <location>
        <begin position="429"/>
        <end position="478"/>
    </location>
</feature>
<dbReference type="VEuPathDB" id="FungiDB:CC1G_08896"/>
<proteinExistence type="predicted"/>
<dbReference type="PROSITE" id="PS50865">
    <property type="entry name" value="ZF_MYND_2"/>
    <property type="match status" value="1"/>
</dbReference>
<dbReference type="SUPFAM" id="SSF144232">
    <property type="entry name" value="HIT/MYND zinc finger-like"/>
    <property type="match status" value="1"/>
</dbReference>
<keyword evidence="3" id="KW-0862">Zinc</keyword>
<evidence type="ECO:0000313" key="7">
    <source>
        <dbReference type="Proteomes" id="UP000001861"/>
    </source>
</evidence>
<dbReference type="Pfam" id="PF01753">
    <property type="entry name" value="zf-MYND"/>
    <property type="match status" value="1"/>
</dbReference>
<dbReference type="AlphaFoldDB" id="A8P883"/>
<dbReference type="GeneID" id="6016133"/>
<evidence type="ECO:0000256" key="2">
    <source>
        <dbReference type="ARBA" id="ARBA00022771"/>
    </source>
</evidence>
<organism evidence="6 7">
    <name type="scientific">Coprinopsis cinerea (strain Okayama-7 / 130 / ATCC MYA-4618 / FGSC 9003)</name>
    <name type="common">Inky cap fungus</name>
    <name type="synonym">Hormographiella aspergillata</name>
    <dbReference type="NCBI Taxonomy" id="240176"/>
    <lineage>
        <taxon>Eukaryota</taxon>
        <taxon>Fungi</taxon>
        <taxon>Dikarya</taxon>
        <taxon>Basidiomycota</taxon>
        <taxon>Agaricomycotina</taxon>
        <taxon>Agaricomycetes</taxon>
        <taxon>Agaricomycetidae</taxon>
        <taxon>Agaricales</taxon>
        <taxon>Agaricineae</taxon>
        <taxon>Psathyrellaceae</taxon>
        <taxon>Coprinopsis</taxon>
    </lineage>
</organism>
<keyword evidence="7" id="KW-1185">Reference proteome</keyword>
<dbReference type="EMBL" id="AACS02000005">
    <property type="protein sequence ID" value="EAU82284.2"/>
    <property type="molecule type" value="Genomic_DNA"/>
</dbReference>
<dbReference type="HOGENOM" id="CLU_373844_0_0_1"/>
<evidence type="ECO:0000256" key="4">
    <source>
        <dbReference type="PROSITE-ProRule" id="PRU00134"/>
    </source>
</evidence>
<evidence type="ECO:0000259" key="5">
    <source>
        <dbReference type="PROSITE" id="PS50865"/>
    </source>
</evidence>
<evidence type="ECO:0000313" key="6">
    <source>
        <dbReference type="EMBL" id="EAU82284.2"/>
    </source>
</evidence>
<dbReference type="Proteomes" id="UP000001861">
    <property type="component" value="Unassembled WGS sequence"/>
</dbReference>
<dbReference type="InterPro" id="IPR002893">
    <property type="entry name" value="Znf_MYND"/>
</dbReference>
<gene>
    <name evidence="6" type="ORF">CC1G_08896</name>
</gene>
<dbReference type="KEGG" id="cci:CC1G_08896"/>
<keyword evidence="1" id="KW-0479">Metal-binding</keyword>
<reference evidence="6 7" key="1">
    <citation type="journal article" date="2010" name="Proc. Natl. Acad. Sci. U.S.A.">
        <title>Insights into evolution of multicellular fungi from the assembled chromosomes of the mushroom Coprinopsis cinerea (Coprinus cinereus).</title>
        <authorList>
            <person name="Stajich J.E."/>
            <person name="Wilke S.K."/>
            <person name="Ahren D."/>
            <person name="Au C.H."/>
            <person name="Birren B.W."/>
            <person name="Borodovsky M."/>
            <person name="Burns C."/>
            <person name="Canback B."/>
            <person name="Casselton L.A."/>
            <person name="Cheng C.K."/>
            <person name="Deng J."/>
            <person name="Dietrich F.S."/>
            <person name="Fargo D.C."/>
            <person name="Farman M.L."/>
            <person name="Gathman A.C."/>
            <person name="Goldberg J."/>
            <person name="Guigo R."/>
            <person name="Hoegger P.J."/>
            <person name="Hooker J.B."/>
            <person name="Huggins A."/>
            <person name="James T.Y."/>
            <person name="Kamada T."/>
            <person name="Kilaru S."/>
            <person name="Kodira C."/>
            <person name="Kues U."/>
            <person name="Kupfer D."/>
            <person name="Kwan H.S."/>
            <person name="Lomsadze A."/>
            <person name="Li W."/>
            <person name="Lilly W.W."/>
            <person name="Ma L.J."/>
            <person name="Mackey A.J."/>
            <person name="Manning G."/>
            <person name="Martin F."/>
            <person name="Muraguchi H."/>
            <person name="Natvig D.O."/>
            <person name="Palmerini H."/>
            <person name="Ramesh M.A."/>
            <person name="Rehmeyer C.J."/>
            <person name="Roe B.A."/>
            <person name="Shenoy N."/>
            <person name="Stanke M."/>
            <person name="Ter-Hovhannisyan V."/>
            <person name="Tunlid A."/>
            <person name="Velagapudi R."/>
            <person name="Vision T.J."/>
            <person name="Zeng Q."/>
            <person name="Zolan M.E."/>
            <person name="Pukkila P.J."/>
        </authorList>
    </citation>
    <scope>NUCLEOTIDE SEQUENCE [LARGE SCALE GENOMIC DNA]</scope>
    <source>
        <strain evidence="7">Okayama-7 / 130 / ATCC MYA-4618 / FGSC 9003</strain>
    </source>
</reference>